<dbReference type="GO" id="GO:0043408">
    <property type="term" value="P:regulation of MAPK cascade"/>
    <property type="evidence" value="ECO:0007669"/>
    <property type="project" value="TreeGrafter"/>
</dbReference>
<comment type="subcellular location">
    <subcellularLocation>
        <location evidence="1">Host cell</location>
    </subcellularLocation>
    <subcellularLocation>
        <location evidence="2">Secreted</location>
    </subcellularLocation>
</comment>
<accession>A0A6A3J448</accession>
<dbReference type="GO" id="GO:0004672">
    <property type="term" value="F:protein kinase activity"/>
    <property type="evidence" value="ECO:0007669"/>
    <property type="project" value="InterPro"/>
</dbReference>
<dbReference type="PANTHER" id="PTHR48015">
    <property type="entry name" value="SERINE/THREONINE-PROTEIN KINASE TAO"/>
    <property type="match status" value="1"/>
</dbReference>
<dbReference type="EMBL" id="QXFV01002328">
    <property type="protein sequence ID" value="KAE8989370.1"/>
    <property type="molecule type" value="Genomic_DNA"/>
</dbReference>
<evidence type="ECO:0000313" key="6">
    <source>
        <dbReference type="Proteomes" id="UP000429607"/>
    </source>
</evidence>
<reference evidence="5 6" key="1">
    <citation type="submission" date="2018-09" db="EMBL/GenBank/DDBJ databases">
        <title>Genomic investigation of the strawberry pathogen Phytophthora fragariae indicates pathogenicity is determined by transcriptional variation in three key races.</title>
        <authorList>
            <person name="Adams T.M."/>
            <person name="Armitage A.D."/>
            <person name="Sobczyk M.K."/>
            <person name="Bates H.J."/>
            <person name="Dunwell J.M."/>
            <person name="Nellist C.F."/>
            <person name="Harrison R.J."/>
        </authorList>
    </citation>
    <scope>NUCLEOTIDE SEQUENCE [LARGE SCALE GENOMIC DNA]</scope>
    <source>
        <strain evidence="5 6">SCRP249</strain>
    </source>
</reference>
<feature type="domain" description="Protein kinase" evidence="4">
    <location>
        <begin position="168"/>
        <end position="408"/>
    </location>
</feature>
<evidence type="ECO:0000259" key="4">
    <source>
        <dbReference type="PROSITE" id="PS50011"/>
    </source>
</evidence>
<dbReference type="InterPro" id="IPR050285">
    <property type="entry name" value="STE20_Ser/Thr_kinase"/>
</dbReference>
<dbReference type="Gene3D" id="1.10.510.10">
    <property type="entry name" value="Transferase(Phosphotransferase) domain 1"/>
    <property type="match status" value="1"/>
</dbReference>
<gene>
    <name evidence="5" type="ORF">PR001_g21790</name>
</gene>
<dbReference type="PANTHER" id="PTHR48015:SF16">
    <property type="entry name" value="SERINE_THREONINE-PROTEIN KINASE SULU"/>
    <property type="match status" value="1"/>
</dbReference>
<dbReference type="Pfam" id="PF20147">
    <property type="entry name" value="Crinkler"/>
    <property type="match status" value="1"/>
</dbReference>
<name>A0A6A3J448_9STRA</name>
<protein>
    <recommendedName>
        <fullName evidence="4">Protein kinase domain-containing protein</fullName>
    </recommendedName>
</protein>
<dbReference type="InterPro" id="IPR000719">
    <property type="entry name" value="Prot_kinase_dom"/>
</dbReference>
<dbReference type="GO" id="GO:0035556">
    <property type="term" value="P:intracellular signal transduction"/>
    <property type="evidence" value="ECO:0007669"/>
    <property type="project" value="TreeGrafter"/>
</dbReference>
<proteinExistence type="predicted"/>
<dbReference type="Pfam" id="PF00069">
    <property type="entry name" value="Pkinase"/>
    <property type="match status" value="1"/>
</dbReference>
<comment type="caution">
    <text evidence="5">The sequence shown here is derived from an EMBL/GenBank/DDBJ whole genome shotgun (WGS) entry which is preliminary data.</text>
</comment>
<dbReference type="PROSITE" id="PS50011">
    <property type="entry name" value="PROTEIN_KINASE_DOM"/>
    <property type="match status" value="1"/>
</dbReference>
<evidence type="ECO:0000256" key="3">
    <source>
        <dbReference type="ARBA" id="ARBA00022525"/>
    </source>
</evidence>
<dbReference type="Proteomes" id="UP000429607">
    <property type="component" value="Unassembled WGS sequence"/>
</dbReference>
<dbReference type="GO" id="GO:0005576">
    <property type="term" value="C:extracellular region"/>
    <property type="evidence" value="ECO:0007669"/>
    <property type="project" value="UniProtKB-SubCell"/>
</dbReference>
<dbReference type="GO" id="GO:0005524">
    <property type="term" value="F:ATP binding"/>
    <property type="evidence" value="ECO:0007669"/>
    <property type="project" value="InterPro"/>
</dbReference>
<organism evidence="5 6">
    <name type="scientific">Phytophthora rubi</name>
    <dbReference type="NCBI Taxonomy" id="129364"/>
    <lineage>
        <taxon>Eukaryota</taxon>
        <taxon>Sar</taxon>
        <taxon>Stramenopiles</taxon>
        <taxon>Oomycota</taxon>
        <taxon>Peronosporomycetes</taxon>
        <taxon>Peronosporales</taxon>
        <taxon>Peronosporaceae</taxon>
        <taxon>Phytophthora</taxon>
    </lineage>
</organism>
<dbReference type="GO" id="GO:0043657">
    <property type="term" value="C:host cell"/>
    <property type="evidence" value="ECO:0007669"/>
    <property type="project" value="UniProtKB-SubCell"/>
</dbReference>
<sequence length="411" mass="45698">MKLMCAIVGVPASAFSVEIDEDNTVEELKYAIKQAQMYLFPVNQMQLFLAKRSTREEEKGDDEEEWLTQGEELEGKPLLECVLFTCWWVVPEREVSGHLDVRSNLRRLEVRFATRDLNYLLDNDVARYSLLSSTALSCAEAVTILAFARAAIKSATRDAIAVREGFLLDGPLNLPQGQAKSRFYYAYSRCGGILVAKVYGAMHRQTFEREIAVNRALGSHPNIAQFVKSFSVTNTEGEQRHIIVMPFFARSAADLLTQHSPVELGALATIARDCLSALCHIHAKKFCFADLKPSNIMLHCGEQGGATLVDFGGAVRIRDPIVEITDEFCLDVAIVQGSELLDWTCLGTTLAQLAGIDITHFNWRQDLVVFLNDGCHSVDKRVGQLILSCLVEPCQSRIEAALAPLLYFCKA</sequence>
<dbReference type="InterPro" id="IPR045379">
    <property type="entry name" value="Crinkler_N"/>
</dbReference>
<dbReference type="InterPro" id="IPR011009">
    <property type="entry name" value="Kinase-like_dom_sf"/>
</dbReference>
<dbReference type="SUPFAM" id="SSF56112">
    <property type="entry name" value="Protein kinase-like (PK-like)"/>
    <property type="match status" value="1"/>
</dbReference>
<evidence type="ECO:0000256" key="1">
    <source>
        <dbReference type="ARBA" id="ARBA00004340"/>
    </source>
</evidence>
<evidence type="ECO:0000256" key="2">
    <source>
        <dbReference type="ARBA" id="ARBA00004613"/>
    </source>
</evidence>
<keyword evidence="3" id="KW-0964">Secreted</keyword>
<evidence type="ECO:0000313" key="5">
    <source>
        <dbReference type="EMBL" id="KAE8989370.1"/>
    </source>
</evidence>
<dbReference type="AlphaFoldDB" id="A0A6A3J448"/>
<dbReference type="SMART" id="SM00220">
    <property type="entry name" value="S_TKc"/>
    <property type="match status" value="1"/>
</dbReference>